<name>A0A7W7AIJ0_9SPHN</name>
<organism evidence="1 2">
    <name type="scientific">Sphingomonas abaci</name>
    <dbReference type="NCBI Taxonomy" id="237611"/>
    <lineage>
        <taxon>Bacteria</taxon>
        <taxon>Pseudomonadati</taxon>
        <taxon>Pseudomonadota</taxon>
        <taxon>Alphaproteobacteria</taxon>
        <taxon>Sphingomonadales</taxon>
        <taxon>Sphingomonadaceae</taxon>
        <taxon>Sphingomonas</taxon>
    </lineage>
</organism>
<dbReference type="EMBL" id="JACHNY010000001">
    <property type="protein sequence ID" value="MBB4616860.1"/>
    <property type="molecule type" value="Genomic_DNA"/>
</dbReference>
<dbReference type="RefSeq" id="WP_184112002.1">
    <property type="nucleotide sequence ID" value="NZ_JACHNY010000001.1"/>
</dbReference>
<dbReference type="Proteomes" id="UP000574769">
    <property type="component" value="Unassembled WGS sequence"/>
</dbReference>
<protein>
    <submittedName>
        <fullName evidence="1">Uncharacterized protein</fullName>
    </submittedName>
</protein>
<gene>
    <name evidence="1" type="ORF">GGQ96_000966</name>
</gene>
<accession>A0A7W7AIJ0</accession>
<evidence type="ECO:0000313" key="1">
    <source>
        <dbReference type="EMBL" id="MBB4616860.1"/>
    </source>
</evidence>
<dbReference type="Gene3D" id="3.40.1620.10">
    <property type="entry name" value="YefM-like domain"/>
    <property type="match status" value="1"/>
</dbReference>
<proteinExistence type="predicted"/>
<keyword evidence="2" id="KW-1185">Reference proteome</keyword>
<reference evidence="1 2" key="1">
    <citation type="submission" date="2020-08" db="EMBL/GenBank/DDBJ databases">
        <title>Genomic Encyclopedia of Type Strains, Phase IV (KMG-IV): sequencing the most valuable type-strain genomes for metagenomic binning, comparative biology and taxonomic classification.</title>
        <authorList>
            <person name="Goeker M."/>
        </authorList>
    </citation>
    <scope>NUCLEOTIDE SEQUENCE [LARGE SCALE GENOMIC DNA]</scope>
    <source>
        <strain evidence="1 2">DSM 15867</strain>
    </source>
</reference>
<comment type="caution">
    <text evidence="1">The sequence shown here is derived from an EMBL/GenBank/DDBJ whole genome shotgun (WGS) entry which is preliminary data.</text>
</comment>
<sequence>MDDISISEPRGDFKSVVKRVVADRAPLAIARKKGGRGASRSRRMGVIGKRPICCNRLKTPSGC</sequence>
<evidence type="ECO:0000313" key="2">
    <source>
        <dbReference type="Proteomes" id="UP000574769"/>
    </source>
</evidence>
<dbReference type="AlphaFoldDB" id="A0A7W7AIJ0"/>